<dbReference type="InterPro" id="IPR036097">
    <property type="entry name" value="HisK_dim/P_sf"/>
</dbReference>
<dbReference type="PANTHER" id="PTHR45339:SF1">
    <property type="entry name" value="HYBRID SIGNAL TRANSDUCTION HISTIDINE KINASE J"/>
    <property type="match status" value="1"/>
</dbReference>
<keyword evidence="7" id="KW-0547">Nucleotide-binding</keyword>
<dbReference type="InterPro" id="IPR036890">
    <property type="entry name" value="HATPase_C_sf"/>
</dbReference>
<sequence>MTHTSELTKQLSIKAIQAQLNNGAMVFDRYFSQRKAELAVMVNDQRVQSMQFSQMQQYLQNERDRSNGIYEKFIVGELDGSFYNTEGGNPAQGLQRTFDDLDPQSPKKSLVQRDYWQVIIGQNTEQQPLVYVSEPMISYTTGVRQLTVGASIINEQNKLVGLLAGSIPWREIDRLTTLIKENIEHSFTDKARVMIVSAHGAFIYHWDKDKVIHLRRNNTGLVVNDMGEYEAQIQYISEQSDSKLKAIGLRMVAGHTGYEMLTNMDHGQVDHIFFAPIESAGFSIAMVLPDEVIFAQVQSLQNLLWMVLAGVFVMVLFIAWWLSAKLYAPIEALTTAAQQLSSGHYDYPISSYGKDELGDLARAFKHMRKELEQRGNSLEKRVQVRTEKLKEAAQQAQRSTHAKSRFLANMSHEIRTPLNGILGTIELLKECDDLNSEQAQLLHVCSQSSTHLLNVINNILDLSKLEEGQAEAQISCFSVMELVDSTVNMVKPLADEKSLTLDTNISPTVPQFVRSDIARLQQVLINVLSNAIKFTENGYVHLDVEHQSYASQDILKIVVSDTGIGISEQDLDLVFEPFKQAQESATNRYAGTGLGLSLCKELLTLLGGTIHMESQQGVGTKVFITLPVEIADDISEQNLDTLQQLPELLTGSVLLAEDNDVNLVVVSTMLVKLGLEVSTAKDGILALELLEQKHFDLVLMDVHMPNLDGLETAKRIRQTNKYRHLPIIAFTANIFSEDINACFNAGMDDFISKPVKLEKLKEVLSRWLIC</sequence>
<dbReference type="CDD" id="cd17546">
    <property type="entry name" value="REC_hyHK_CKI1_RcsC-like"/>
    <property type="match status" value="1"/>
</dbReference>
<keyword evidence="8" id="KW-0418">Kinase</keyword>
<dbReference type="FunFam" id="3.30.565.10:FF:000010">
    <property type="entry name" value="Sensor histidine kinase RcsC"/>
    <property type="match status" value="1"/>
</dbReference>
<dbReference type="GO" id="GO:0016020">
    <property type="term" value="C:membrane"/>
    <property type="evidence" value="ECO:0007669"/>
    <property type="project" value="UniProtKB-SubCell"/>
</dbReference>
<dbReference type="PROSITE" id="PS50109">
    <property type="entry name" value="HIS_KIN"/>
    <property type="match status" value="1"/>
</dbReference>
<evidence type="ECO:0000256" key="8">
    <source>
        <dbReference type="ARBA" id="ARBA00022777"/>
    </source>
</evidence>
<dbReference type="Pfam" id="PF02518">
    <property type="entry name" value="HATPase_c"/>
    <property type="match status" value="1"/>
</dbReference>
<dbReference type="InterPro" id="IPR003594">
    <property type="entry name" value="HATPase_dom"/>
</dbReference>
<dbReference type="Pfam" id="PF00512">
    <property type="entry name" value="HisKA"/>
    <property type="match status" value="1"/>
</dbReference>
<dbReference type="GO" id="GO:0000155">
    <property type="term" value="F:phosphorelay sensor kinase activity"/>
    <property type="evidence" value="ECO:0007669"/>
    <property type="project" value="InterPro"/>
</dbReference>
<keyword evidence="4 13" id="KW-0597">Phosphoprotein</keyword>
<keyword evidence="5" id="KW-0808">Transferase</keyword>
<evidence type="ECO:0000256" key="4">
    <source>
        <dbReference type="ARBA" id="ARBA00022553"/>
    </source>
</evidence>
<feature type="domain" description="HAMP" evidence="17">
    <location>
        <begin position="328"/>
        <end position="376"/>
    </location>
</feature>
<evidence type="ECO:0000256" key="14">
    <source>
        <dbReference type="SAM" id="Phobius"/>
    </source>
</evidence>
<dbReference type="InterPro" id="IPR003661">
    <property type="entry name" value="HisK_dim/P_dom"/>
</dbReference>
<keyword evidence="10 14" id="KW-1133">Transmembrane helix</keyword>
<dbReference type="SMART" id="SM00388">
    <property type="entry name" value="HisKA"/>
    <property type="match status" value="1"/>
</dbReference>
<evidence type="ECO:0000313" key="19">
    <source>
        <dbReference type="Proteomes" id="UP000586305"/>
    </source>
</evidence>
<name>A0A849VCD9_9GAMM</name>
<dbReference type="PANTHER" id="PTHR45339">
    <property type="entry name" value="HYBRID SIGNAL TRANSDUCTION HISTIDINE KINASE J"/>
    <property type="match status" value="1"/>
</dbReference>
<dbReference type="InterPro" id="IPR011006">
    <property type="entry name" value="CheY-like_superfamily"/>
</dbReference>
<keyword evidence="12 14" id="KW-0472">Membrane</keyword>
<dbReference type="SMART" id="SM00448">
    <property type="entry name" value="REC"/>
    <property type="match status" value="1"/>
</dbReference>
<evidence type="ECO:0000256" key="5">
    <source>
        <dbReference type="ARBA" id="ARBA00022679"/>
    </source>
</evidence>
<dbReference type="Gene3D" id="1.10.287.130">
    <property type="match status" value="1"/>
</dbReference>
<keyword evidence="6 14" id="KW-0812">Transmembrane</keyword>
<evidence type="ECO:0000256" key="1">
    <source>
        <dbReference type="ARBA" id="ARBA00000085"/>
    </source>
</evidence>
<evidence type="ECO:0000259" key="15">
    <source>
        <dbReference type="PROSITE" id="PS50109"/>
    </source>
</evidence>
<evidence type="ECO:0000256" key="10">
    <source>
        <dbReference type="ARBA" id="ARBA00022989"/>
    </source>
</evidence>
<evidence type="ECO:0000256" key="12">
    <source>
        <dbReference type="ARBA" id="ARBA00023136"/>
    </source>
</evidence>
<dbReference type="EC" id="2.7.13.3" evidence="3"/>
<dbReference type="RefSeq" id="WP_171625523.1">
    <property type="nucleotide sequence ID" value="NZ_JABBPG010000002.1"/>
</dbReference>
<evidence type="ECO:0000256" key="13">
    <source>
        <dbReference type="PROSITE-ProRule" id="PRU00169"/>
    </source>
</evidence>
<evidence type="ECO:0000259" key="16">
    <source>
        <dbReference type="PROSITE" id="PS50110"/>
    </source>
</evidence>
<evidence type="ECO:0000256" key="6">
    <source>
        <dbReference type="ARBA" id="ARBA00022692"/>
    </source>
</evidence>
<comment type="catalytic activity">
    <reaction evidence="1">
        <text>ATP + protein L-histidine = ADP + protein N-phospho-L-histidine.</text>
        <dbReference type="EC" id="2.7.13.3"/>
    </reaction>
</comment>
<dbReference type="SUPFAM" id="SSF158472">
    <property type="entry name" value="HAMP domain-like"/>
    <property type="match status" value="1"/>
</dbReference>
<dbReference type="InterPro" id="IPR004358">
    <property type="entry name" value="Sig_transdc_His_kin-like_C"/>
</dbReference>
<accession>A0A849VCD9</accession>
<dbReference type="EMBL" id="JABBPG010000002">
    <property type="protein sequence ID" value="NOU50460.1"/>
    <property type="molecule type" value="Genomic_DNA"/>
</dbReference>
<dbReference type="SUPFAM" id="SSF52172">
    <property type="entry name" value="CheY-like"/>
    <property type="match status" value="1"/>
</dbReference>
<dbReference type="SUPFAM" id="SSF47384">
    <property type="entry name" value="Homodimeric domain of signal transducing histidine kinase"/>
    <property type="match status" value="1"/>
</dbReference>
<comment type="subcellular location">
    <subcellularLocation>
        <location evidence="2">Membrane</location>
    </subcellularLocation>
</comment>
<keyword evidence="19" id="KW-1185">Reference proteome</keyword>
<dbReference type="CDD" id="cd00082">
    <property type="entry name" value="HisKA"/>
    <property type="match status" value="1"/>
</dbReference>
<dbReference type="Proteomes" id="UP000586305">
    <property type="component" value="Unassembled WGS sequence"/>
</dbReference>
<dbReference type="Pfam" id="PF00072">
    <property type="entry name" value="Response_reg"/>
    <property type="match status" value="1"/>
</dbReference>
<gene>
    <name evidence="18" type="ORF">HG263_07875</name>
</gene>
<protein>
    <recommendedName>
        <fullName evidence="3">histidine kinase</fullName>
        <ecNumber evidence="3">2.7.13.3</ecNumber>
    </recommendedName>
</protein>
<feature type="domain" description="Histidine kinase" evidence="15">
    <location>
        <begin position="409"/>
        <end position="630"/>
    </location>
</feature>
<feature type="transmembrane region" description="Helical" evidence="14">
    <location>
        <begin position="303"/>
        <end position="322"/>
    </location>
</feature>
<dbReference type="Gene3D" id="3.30.565.10">
    <property type="entry name" value="Histidine kinase-like ATPase, C-terminal domain"/>
    <property type="match status" value="1"/>
</dbReference>
<reference evidence="18 19" key="1">
    <citation type="submission" date="2020-04" db="EMBL/GenBank/DDBJ databases">
        <title>Pseudoalteromonas caenipelagi sp. nov., isolated from a tidal flat.</title>
        <authorList>
            <person name="Park S."/>
            <person name="Yoon J.-H."/>
        </authorList>
    </citation>
    <scope>NUCLEOTIDE SEQUENCE [LARGE SCALE GENOMIC DNA]</scope>
    <source>
        <strain evidence="18 19">JBTF-M23</strain>
    </source>
</reference>
<feature type="modified residue" description="4-aspartylphosphate" evidence="13">
    <location>
        <position position="701"/>
    </location>
</feature>
<comment type="caution">
    <text evidence="18">The sequence shown here is derived from an EMBL/GenBank/DDBJ whole genome shotgun (WGS) entry which is preliminary data.</text>
</comment>
<dbReference type="CDD" id="cd06225">
    <property type="entry name" value="HAMP"/>
    <property type="match status" value="1"/>
</dbReference>
<organism evidence="18 19">
    <name type="scientific">Pseudoalteromonas caenipelagi</name>
    <dbReference type="NCBI Taxonomy" id="2726988"/>
    <lineage>
        <taxon>Bacteria</taxon>
        <taxon>Pseudomonadati</taxon>
        <taxon>Pseudomonadota</taxon>
        <taxon>Gammaproteobacteria</taxon>
        <taxon>Alteromonadales</taxon>
        <taxon>Pseudoalteromonadaceae</taxon>
        <taxon>Pseudoalteromonas</taxon>
    </lineage>
</organism>
<dbReference type="Pfam" id="PF00672">
    <property type="entry name" value="HAMP"/>
    <property type="match status" value="1"/>
</dbReference>
<evidence type="ECO:0000256" key="3">
    <source>
        <dbReference type="ARBA" id="ARBA00012438"/>
    </source>
</evidence>
<dbReference type="PRINTS" id="PR00344">
    <property type="entry name" value="BCTRLSENSOR"/>
</dbReference>
<proteinExistence type="predicted"/>
<dbReference type="SMART" id="SM00304">
    <property type="entry name" value="HAMP"/>
    <property type="match status" value="1"/>
</dbReference>
<dbReference type="GO" id="GO:0005524">
    <property type="term" value="F:ATP binding"/>
    <property type="evidence" value="ECO:0007669"/>
    <property type="project" value="UniProtKB-KW"/>
</dbReference>
<dbReference type="PROSITE" id="PS50110">
    <property type="entry name" value="RESPONSE_REGULATORY"/>
    <property type="match status" value="1"/>
</dbReference>
<feature type="domain" description="Response regulatory" evidence="16">
    <location>
        <begin position="652"/>
        <end position="768"/>
    </location>
</feature>
<dbReference type="PROSITE" id="PS50885">
    <property type="entry name" value="HAMP"/>
    <property type="match status" value="1"/>
</dbReference>
<evidence type="ECO:0000259" key="17">
    <source>
        <dbReference type="PROSITE" id="PS50885"/>
    </source>
</evidence>
<dbReference type="Gene3D" id="6.10.340.10">
    <property type="match status" value="1"/>
</dbReference>
<dbReference type="FunFam" id="1.10.287.130:FF:000004">
    <property type="entry name" value="Ethylene receptor 1"/>
    <property type="match status" value="1"/>
</dbReference>
<keyword evidence="11" id="KW-0902">Two-component regulatory system</keyword>
<evidence type="ECO:0000256" key="9">
    <source>
        <dbReference type="ARBA" id="ARBA00022840"/>
    </source>
</evidence>
<dbReference type="Gene3D" id="3.30.450.20">
    <property type="entry name" value="PAS domain"/>
    <property type="match status" value="1"/>
</dbReference>
<dbReference type="InterPro" id="IPR005467">
    <property type="entry name" value="His_kinase_dom"/>
</dbReference>
<keyword evidence="9" id="KW-0067">ATP-binding</keyword>
<dbReference type="SUPFAM" id="SSF55874">
    <property type="entry name" value="ATPase domain of HSP90 chaperone/DNA topoisomerase II/histidine kinase"/>
    <property type="match status" value="1"/>
</dbReference>
<dbReference type="InterPro" id="IPR003660">
    <property type="entry name" value="HAMP_dom"/>
</dbReference>
<dbReference type="InterPro" id="IPR001789">
    <property type="entry name" value="Sig_transdc_resp-reg_receiver"/>
</dbReference>
<dbReference type="CDD" id="cd16922">
    <property type="entry name" value="HATPase_EvgS-ArcB-TorS-like"/>
    <property type="match status" value="1"/>
</dbReference>
<dbReference type="Gene3D" id="3.40.50.2300">
    <property type="match status" value="1"/>
</dbReference>
<evidence type="ECO:0000256" key="11">
    <source>
        <dbReference type="ARBA" id="ARBA00023012"/>
    </source>
</evidence>
<evidence type="ECO:0000256" key="7">
    <source>
        <dbReference type="ARBA" id="ARBA00022741"/>
    </source>
</evidence>
<dbReference type="AlphaFoldDB" id="A0A849VCD9"/>
<evidence type="ECO:0000313" key="18">
    <source>
        <dbReference type="EMBL" id="NOU50460.1"/>
    </source>
</evidence>
<dbReference type="SMART" id="SM00387">
    <property type="entry name" value="HATPase_c"/>
    <property type="match status" value="1"/>
</dbReference>
<evidence type="ECO:0000256" key="2">
    <source>
        <dbReference type="ARBA" id="ARBA00004370"/>
    </source>
</evidence>